<reference evidence="1" key="2">
    <citation type="journal article" date="2022" name="Microbiol. Resour. Announc.">
        <title>Metagenome Sequencing to Explore Phylogenomics of Terrestrial Cyanobacteria.</title>
        <authorList>
            <person name="Ward R.D."/>
            <person name="Stajich J.E."/>
            <person name="Johansen J.R."/>
            <person name="Huntemann M."/>
            <person name="Clum A."/>
            <person name="Foster B."/>
            <person name="Foster B."/>
            <person name="Roux S."/>
            <person name="Palaniappan K."/>
            <person name="Varghese N."/>
            <person name="Mukherjee S."/>
            <person name="Reddy T.B.K."/>
            <person name="Daum C."/>
            <person name="Copeland A."/>
            <person name="Chen I.A."/>
            <person name="Ivanova N.N."/>
            <person name="Kyrpides N.C."/>
            <person name="Shapiro N."/>
            <person name="Eloe-Fadrosh E.A."/>
            <person name="Pietrasiak N."/>
        </authorList>
    </citation>
    <scope>NUCLEOTIDE SEQUENCE</scope>
    <source>
        <strain evidence="1">UHER 2000/2452</strain>
    </source>
</reference>
<evidence type="ECO:0000313" key="1">
    <source>
        <dbReference type="EMBL" id="MBW4659835.1"/>
    </source>
</evidence>
<dbReference type="EMBL" id="JAHHHD010000015">
    <property type="protein sequence ID" value="MBW4659835.1"/>
    <property type="molecule type" value="Genomic_DNA"/>
</dbReference>
<dbReference type="Proteomes" id="UP000757435">
    <property type="component" value="Unassembled WGS sequence"/>
</dbReference>
<comment type="caution">
    <text evidence="1">The sequence shown here is derived from an EMBL/GenBank/DDBJ whole genome shotgun (WGS) entry which is preliminary data.</text>
</comment>
<dbReference type="AlphaFoldDB" id="A0A951QDP0"/>
<accession>A0A951QDP0</accession>
<evidence type="ECO:0000313" key="2">
    <source>
        <dbReference type="Proteomes" id="UP000757435"/>
    </source>
</evidence>
<proteinExistence type="predicted"/>
<gene>
    <name evidence="1" type="ORF">KME15_14260</name>
</gene>
<reference evidence="1" key="1">
    <citation type="submission" date="2021-05" db="EMBL/GenBank/DDBJ databases">
        <authorList>
            <person name="Pietrasiak N."/>
            <person name="Ward R."/>
            <person name="Stajich J.E."/>
            <person name="Kurbessoian T."/>
        </authorList>
    </citation>
    <scope>NUCLEOTIDE SEQUENCE</scope>
    <source>
        <strain evidence="1">UHER 2000/2452</strain>
    </source>
</reference>
<sequence length="89" mass="10908">MLYSDQLRPWVVYRLLPNCQRLMMERFRNRNNAEDYVRIMRQMQPDAQFEIVFESSPKLPGELSSFEQGRYEEGRSLPIYLRTNRFLER</sequence>
<name>A0A951QDP0_9CYAN</name>
<organism evidence="1 2">
    <name type="scientific">Drouetiella hepatica Uher 2000/2452</name>
    <dbReference type="NCBI Taxonomy" id="904376"/>
    <lineage>
        <taxon>Bacteria</taxon>
        <taxon>Bacillati</taxon>
        <taxon>Cyanobacteriota</taxon>
        <taxon>Cyanophyceae</taxon>
        <taxon>Oculatellales</taxon>
        <taxon>Oculatellaceae</taxon>
        <taxon>Drouetiella</taxon>
    </lineage>
</organism>
<protein>
    <submittedName>
        <fullName evidence="1">Uncharacterized protein</fullName>
    </submittedName>
</protein>